<evidence type="ECO:0000256" key="1">
    <source>
        <dbReference type="SAM" id="MobiDB-lite"/>
    </source>
</evidence>
<evidence type="ECO:0000313" key="3">
    <source>
        <dbReference type="Proteomes" id="UP000179076"/>
    </source>
</evidence>
<dbReference type="Proteomes" id="UP000179076">
    <property type="component" value="Unassembled WGS sequence"/>
</dbReference>
<dbReference type="EMBL" id="MFSP01000041">
    <property type="protein sequence ID" value="OGI68351.1"/>
    <property type="molecule type" value="Genomic_DNA"/>
</dbReference>
<gene>
    <name evidence="2" type="ORF">A2W18_01155</name>
</gene>
<feature type="region of interest" description="Disordered" evidence="1">
    <location>
        <begin position="152"/>
        <end position="218"/>
    </location>
</feature>
<name>A0A1F6VFC2_9PROT</name>
<accession>A0A1F6VFC2</accession>
<protein>
    <submittedName>
        <fullName evidence="2">Uncharacterized protein</fullName>
    </submittedName>
</protein>
<evidence type="ECO:0000313" key="2">
    <source>
        <dbReference type="EMBL" id="OGI68351.1"/>
    </source>
</evidence>
<sequence>MECEGKIMKKVILLFVLLVGGISLPGLSLAQAVIDGRVLEDQSSAPLANVIVTVIWAGSTGGEGSCLHSAAALTDANGYYRVLEWRHPARIRNFPRVVPVVSAYLAGYAEAKKNGSPGTIYLARDPAPPPNACKPSRAGAEWPNVRKLLKADTPPHRSQARSWRKRKPWLMNNPRLRRSSHFGSMLNRSASAGRKPNAGTSSAWGERNEPLSEPACAR</sequence>
<proteinExistence type="predicted"/>
<dbReference type="AlphaFoldDB" id="A0A1F6VFC2"/>
<feature type="compositionally biased region" description="Basic residues" evidence="1">
    <location>
        <begin position="158"/>
        <end position="168"/>
    </location>
</feature>
<comment type="caution">
    <text evidence="2">The sequence shown here is derived from an EMBL/GenBank/DDBJ whole genome shotgun (WGS) entry which is preliminary data.</text>
</comment>
<reference evidence="2 3" key="1">
    <citation type="journal article" date="2016" name="Nat. Commun.">
        <title>Thousands of microbial genomes shed light on interconnected biogeochemical processes in an aquifer system.</title>
        <authorList>
            <person name="Anantharaman K."/>
            <person name="Brown C.T."/>
            <person name="Hug L.A."/>
            <person name="Sharon I."/>
            <person name="Castelle C.J."/>
            <person name="Probst A.J."/>
            <person name="Thomas B.C."/>
            <person name="Singh A."/>
            <person name="Wilkins M.J."/>
            <person name="Karaoz U."/>
            <person name="Brodie E.L."/>
            <person name="Williams K.H."/>
            <person name="Hubbard S.S."/>
            <person name="Banfield J.F."/>
        </authorList>
    </citation>
    <scope>NUCLEOTIDE SEQUENCE [LARGE SCALE GENOMIC DNA]</scope>
</reference>
<organism evidence="2 3">
    <name type="scientific">Candidatus Muproteobacteria bacterium RBG_16_60_9</name>
    <dbReference type="NCBI Taxonomy" id="1817755"/>
    <lineage>
        <taxon>Bacteria</taxon>
        <taxon>Pseudomonadati</taxon>
        <taxon>Pseudomonadota</taxon>
        <taxon>Candidatus Muproteobacteria</taxon>
    </lineage>
</organism>